<evidence type="ECO:0000313" key="2">
    <source>
        <dbReference type="EMBL" id="KAK1647869.1"/>
    </source>
</evidence>
<dbReference type="GO" id="GO:0030527">
    <property type="term" value="F:structural constituent of chromatin"/>
    <property type="evidence" value="ECO:0007669"/>
    <property type="project" value="InterPro"/>
</dbReference>
<dbReference type="EMBL" id="JAUUTY010000004">
    <property type="protein sequence ID" value="KAK1647869.1"/>
    <property type="molecule type" value="Genomic_DNA"/>
</dbReference>
<comment type="caution">
    <text evidence="2">The sequence shown here is derived from an EMBL/GenBank/DDBJ whole genome shotgun (WGS) entry which is preliminary data.</text>
</comment>
<accession>A0AAD8WB90</accession>
<gene>
    <name evidence="2" type="ORF">QYE76_065674</name>
</gene>
<reference evidence="2" key="1">
    <citation type="submission" date="2023-07" db="EMBL/GenBank/DDBJ databases">
        <title>A chromosome-level genome assembly of Lolium multiflorum.</title>
        <authorList>
            <person name="Chen Y."/>
            <person name="Copetti D."/>
            <person name="Kolliker R."/>
            <person name="Studer B."/>
        </authorList>
    </citation>
    <scope>NUCLEOTIDE SEQUENCE</scope>
    <source>
        <strain evidence="2">02402/16</strain>
        <tissue evidence="2">Leaf</tissue>
    </source>
</reference>
<dbReference type="GO" id="GO:0000786">
    <property type="term" value="C:nucleosome"/>
    <property type="evidence" value="ECO:0007669"/>
    <property type="project" value="InterPro"/>
</dbReference>
<sequence length="156" mass="17943">MADKPVTYDELTDDHKRNYDELKSQFEADLIGSFERTRSHGIRWKGFSPKRLDGVDLSLLREERTRACAEVNYTVAHAMHRHSESGERFERVALREEEKGKKSVEAYSSRPTLDISISSKAEAMSIMNSFINNIFEELVCEAADRVHYNKKPTISS</sequence>
<dbReference type="GO" id="GO:0003677">
    <property type="term" value="F:DNA binding"/>
    <property type="evidence" value="ECO:0007669"/>
    <property type="project" value="InterPro"/>
</dbReference>
<dbReference type="Gene3D" id="1.10.20.10">
    <property type="entry name" value="Histone, subunit A"/>
    <property type="match status" value="1"/>
</dbReference>
<organism evidence="2 3">
    <name type="scientific">Lolium multiflorum</name>
    <name type="common">Italian ryegrass</name>
    <name type="synonym">Lolium perenne subsp. multiflorum</name>
    <dbReference type="NCBI Taxonomy" id="4521"/>
    <lineage>
        <taxon>Eukaryota</taxon>
        <taxon>Viridiplantae</taxon>
        <taxon>Streptophyta</taxon>
        <taxon>Embryophyta</taxon>
        <taxon>Tracheophyta</taxon>
        <taxon>Spermatophyta</taxon>
        <taxon>Magnoliopsida</taxon>
        <taxon>Liliopsida</taxon>
        <taxon>Poales</taxon>
        <taxon>Poaceae</taxon>
        <taxon>BOP clade</taxon>
        <taxon>Pooideae</taxon>
        <taxon>Poodae</taxon>
        <taxon>Poeae</taxon>
        <taxon>Poeae Chloroplast Group 2 (Poeae type)</taxon>
        <taxon>Loliodinae</taxon>
        <taxon>Loliinae</taxon>
        <taxon>Lolium</taxon>
    </lineage>
</organism>
<dbReference type="PRINTS" id="PR00621">
    <property type="entry name" value="HISTONEH2B"/>
</dbReference>
<comment type="similarity">
    <text evidence="1">Belongs to the histone H2B family.</text>
</comment>
<dbReference type="SUPFAM" id="SSF47113">
    <property type="entry name" value="Histone-fold"/>
    <property type="match status" value="1"/>
</dbReference>
<name>A0AAD8WB90_LOLMU</name>
<protein>
    <submittedName>
        <fullName evidence="2">Uncharacterized protein</fullName>
    </submittedName>
</protein>
<evidence type="ECO:0000313" key="3">
    <source>
        <dbReference type="Proteomes" id="UP001231189"/>
    </source>
</evidence>
<evidence type="ECO:0000256" key="1">
    <source>
        <dbReference type="ARBA" id="ARBA00006846"/>
    </source>
</evidence>
<dbReference type="Proteomes" id="UP001231189">
    <property type="component" value="Unassembled WGS sequence"/>
</dbReference>
<keyword evidence="3" id="KW-1185">Reference proteome</keyword>
<proteinExistence type="inferred from homology"/>
<dbReference type="GO" id="GO:0046982">
    <property type="term" value="F:protein heterodimerization activity"/>
    <property type="evidence" value="ECO:0007669"/>
    <property type="project" value="InterPro"/>
</dbReference>
<dbReference type="AlphaFoldDB" id="A0AAD8WB90"/>
<dbReference type="InterPro" id="IPR000558">
    <property type="entry name" value="Histone_H2B"/>
</dbReference>
<dbReference type="InterPro" id="IPR009072">
    <property type="entry name" value="Histone-fold"/>
</dbReference>